<dbReference type="EMBL" id="CP045907">
    <property type="protein sequence ID" value="QQP35633.1"/>
    <property type="molecule type" value="Genomic_DNA"/>
</dbReference>
<evidence type="ECO:0000313" key="2">
    <source>
        <dbReference type="EMBL" id="QQP35633.1"/>
    </source>
</evidence>
<feature type="transmembrane region" description="Helical" evidence="1">
    <location>
        <begin position="24"/>
        <end position="52"/>
    </location>
</feature>
<dbReference type="AlphaFoldDB" id="A0A7T8JUL0"/>
<dbReference type="OrthoDB" id="415825at2759"/>
<name>A0A7T8JUL0_CALRO</name>
<accession>A0A7T8JUL0</accession>
<proteinExistence type="predicted"/>
<sequence length="73" mass="8355">MTDKKKEPPSLADRLSAHILNNHAWLLLFVLIPISLAFDILSWIGSLVNAVIGYSSDSTKRRFWTFRDRSRPA</sequence>
<keyword evidence="1" id="KW-0472">Membrane</keyword>
<reference evidence="3" key="1">
    <citation type="submission" date="2021-01" db="EMBL/GenBank/DDBJ databases">
        <title>Caligus Genome Assembly.</title>
        <authorList>
            <person name="Gallardo-Escarate C."/>
        </authorList>
    </citation>
    <scope>NUCLEOTIDE SEQUENCE [LARGE SCALE GENOMIC DNA]</scope>
</reference>
<dbReference type="Proteomes" id="UP000595437">
    <property type="component" value="Chromosome 18"/>
</dbReference>
<keyword evidence="1" id="KW-0812">Transmembrane</keyword>
<evidence type="ECO:0000313" key="3">
    <source>
        <dbReference type="Proteomes" id="UP000595437"/>
    </source>
</evidence>
<keyword evidence="3" id="KW-1185">Reference proteome</keyword>
<evidence type="ECO:0000256" key="1">
    <source>
        <dbReference type="SAM" id="Phobius"/>
    </source>
</evidence>
<protein>
    <submittedName>
        <fullName evidence="2">Uncharacterized protein</fullName>
    </submittedName>
</protein>
<organism evidence="2 3">
    <name type="scientific">Caligus rogercresseyi</name>
    <name type="common">Sea louse</name>
    <dbReference type="NCBI Taxonomy" id="217165"/>
    <lineage>
        <taxon>Eukaryota</taxon>
        <taxon>Metazoa</taxon>
        <taxon>Ecdysozoa</taxon>
        <taxon>Arthropoda</taxon>
        <taxon>Crustacea</taxon>
        <taxon>Multicrustacea</taxon>
        <taxon>Hexanauplia</taxon>
        <taxon>Copepoda</taxon>
        <taxon>Siphonostomatoida</taxon>
        <taxon>Caligidae</taxon>
        <taxon>Caligus</taxon>
    </lineage>
</organism>
<keyword evidence="1" id="KW-1133">Transmembrane helix</keyword>
<gene>
    <name evidence="2" type="ORF">FKW44_023912</name>
</gene>